<evidence type="ECO:0000313" key="3">
    <source>
        <dbReference type="Proteomes" id="UP000265691"/>
    </source>
</evidence>
<feature type="signal peptide" evidence="1">
    <location>
        <begin position="1"/>
        <end position="25"/>
    </location>
</feature>
<reference evidence="2 3" key="1">
    <citation type="submission" date="2017-08" db="EMBL/GenBank/DDBJ databases">
        <title>Reclassification of Bisgaard taxon 37 and 44.</title>
        <authorList>
            <person name="Christensen H."/>
        </authorList>
    </citation>
    <scope>NUCLEOTIDE SEQUENCE [LARGE SCALE GENOMIC DNA]</scope>
    <source>
        <strain evidence="2 3">B96_3</strain>
    </source>
</reference>
<dbReference type="EMBL" id="NRHC01000138">
    <property type="protein sequence ID" value="RIY31097.1"/>
    <property type="molecule type" value="Genomic_DNA"/>
</dbReference>
<dbReference type="Proteomes" id="UP000265691">
    <property type="component" value="Unassembled WGS sequence"/>
</dbReference>
<name>A0A3A1Y4L2_9GAMM</name>
<evidence type="ECO:0000313" key="2">
    <source>
        <dbReference type="EMBL" id="RIY31097.1"/>
    </source>
</evidence>
<evidence type="ECO:0000256" key="1">
    <source>
        <dbReference type="SAM" id="SignalP"/>
    </source>
</evidence>
<organism evidence="2 3">
    <name type="scientific">Psittacicella hinzii</name>
    <dbReference type="NCBI Taxonomy" id="2028575"/>
    <lineage>
        <taxon>Bacteria</taxon>
        <taxon>Pseudomonadati</taxon>
        <taxon>Pseudomonadota</taxon>
        <taxon>Gammaproteobacteria</taxon>
        <taxon>Pasteurellales</taxon>
        <taxon>Psittacicellaceae</taxon>
        <taxon>Psittacicella</taxon>
    </lineage>
</organism>
<dbReference type="SUPFAM" id="SSF54909">
    <property type="entry name" value="Dimeric alpha+beta barrel"/>
    <property type="match status" value="1"/>
</dbReference>
<gene>
    <name evidence="2" type="ORF">CKF54_07660</name>
</gene>
<protein>
    <recommendedName>
        <fullName evidence="4">Quinol monooxygenase YgiN</fullName>
    </recommendedName>
</protein>
<dbReference type="Gene3D" id="3.30.70.100">
    <property type="match status" value="1"/>
</dbReference>
<keyword evidence="1" id="KW-0732">Signal</keyword>
<evidence type="ECO:0008006" key="4">
    <source>
        <dbReference type="Google" id="ProtNLM"/>
    </source>
</evidence>
<comment type="caution">
    <text evidence="2">The sequence shown here is derived from an EMBL/GenBank/DDBJ whole genome shotgun (WGS) entry which is preliminary data.</text>
</comment>
<feature type="chain" id="PRO_5017445287" description="Quinol monooxygenase YgiN" evidence="1">
    <location>
        <begin position="26"/>
        <end position="271"/>
    </location>
</feature>
<accession>A0A3A1Y4L2</accession>
<sequence length="271" mass="30211">MIYNRFFKLASLLIASMFASTSVLAASEASALTNTAISATALQQALASDQANLTLEANKVKFARAVVNAPIVQVKQYHLVNQESGDDFDSLAVYNLSTSIVEGQDNLAMFLMYDENDPQVYYALEVFTDSKAQEEYQDSESYKFFQESLPTLVERTVESNATPEFMQDREVLSSTDARINVKQITVQTGEEEQFATEFVDFLQQEFAGNSDILSLYVLKVAINKWLVFTVQQQNSDFQLPSTLLAKVVDSHDVPLKTSLLMNQGVLKFAKG</sequence>
<keyword evidence="3" id="KW-1185">Reference proteome</keyword>
<dbReference type="AlphaFoldDB" id="A0A3A1Y4L2"/>
<proteinExistence type="predicted"/>
<dbReference type="InterPro" id="IPR011008">
    <property type="entry name" value="Dimeric_a/b-barrel"/>
</dbReference>